<reference evidence="8 9" key="1">
    <citation type="submission" date="2020-03" db="EMBL/GenBank/DDBJ databases">
        <title>Draft genome of Streptomyces sp. ventii, isolated from the Axial Seamount in the Pacific Ocean, and resequencing of the two type strains Streptomyces lonarensis strain NCL 716 and Streptomyces bohaiensis strain 11A07.</title>
        <authorList>
            <person name="Loughran R.M."/>
            <person name="Pfannmuller K.M."/>
            <person name="Wasson B.J."/>
            <person name="Deadmond M.C."/>
            <person name="Paddock B.E."/>
            <person name="Koyack M.J."/>
            <person name="Gallegos D.A."/>
            <person name="Mitchell E.A."/>
            <person name="Ushijima B."/>
            <person name="Saw J.H."/>
            <person name="Mcphail K.L."/>
            <person name="Videau P."/>
        </authorList>
    </citation>
    <scope>NUCLEOTIDE SEQUENCE [LARGE SCALE GENOMIC DNA]</scope>
    <source>
        <strain evidence="8 9">NCL716</strain>
    </source>
</reference>
<dbReference type="GO" id="GO:0016787">
    <property type="term" value="F:hydrolase activity"/>
    <property type="evidence" value="ECO:0007669"/>
    <property type="project" value="UniProtKB-KW"/>
</dbReference>
<dbReference type="AlphaFoldDB" id="A0A7X6HYD1"/>
<dbReference type="Gene3D" id="2.60.200.40">
    <property type="match status" value="1"/>
</dbReference>
<keyword evidence="9" id="KW-1185">Reference proteome</keyword>
<dbReference type="PANTHER" id="PTHR14969:SF62">
    <property type="entry name" value="DECAPRENYLPHOSPHORYL-5-PHOSPHORIBOSE PHOSPHATASE RV3807C-RELATED"/>
    <property type="match status" value="1"/>
</dbReference>
<sequence>MSSRLARADRRLFQLVAAHHFPGGDRVLPRLSRSANHGLLWFGAAAAMAASGLGGRRTARRAALRGTASLAVASATVNVLAKRAVRRRRPVLTDVPVIRQLNRAPFTTSFPSGHAASAAAFTTGVALVSPKWGAALAPVAASVAFSRVYTGVHYPGDVVAGAAIGVGAAFLVRRLLPRDHLEPPAVRTAVKAPELPEGKGLVVVANAGSGSSGLPPERVIGEVLPRAEVVLCGGEGGVDVTTALRQAAERATELGGALGVSGGDGTVSAAARCAMEHNLPLAVLPGGTLNHFAHDLGIETTEDTRRALADGEAVEVDLARFTNEDFAPTPDDPSIPAAGGTFVNTFSLGVYPEMVRVRERWSPRVGSWPAGVIAAWHVLRAFDPVELEINGERHRVWLLFAGNCRYEGLGLAPQRRSHLADGLLDVRVAYADRWARTRLLAGALSGRLSSSPVHGAALLRRMRIDWIAPGTRLAYDGEIGDAPGRLLLSKERSALTVYCPQATQRLTPLTTTV</sequence>
<protein>
    <submittedName>
        <fullName evidence="8">Phosphatase PAP2 family protein</fullName>
    </submittedName>
</protein>
<dbReference type="CDD" id="cd01610">
    <property type="entry name" value="PAP2_like"/>
    <property type="match status" value="1"/>
</dbReference>
<dbReference type="GO" id="GO:0016301">
    <property type="term" value="F:kinase activity"/>
    <property type="evidence" value="ECO:0007669"/>
    <property type="project" value="InterPro"/>
</dbReference>
<evidence type="ECO:0000256" key="1">
    <source>
        <dbReference type="ARBA" id="ARBA00004651"/>
    </source>
</evidence>
<evidence type="ECO:0000256" key="6">
    <source>
        <dbReference type="ARBA" id="ARBA00023136"/>
    </source>
</evidence>
<dbReference type="InterPro" id="IPR016064">
    <property type="entry name" value="NAD/diacylglycerol_kinase_sf"/>
</dbReference>
<dbReference type="PANTHER" id="PTHR14969">
    <property type="entry name" value="SPHINGOSINE-1-PHOSPHATE PHOSPHOHYDROLASE"/>
    <property type="match status" value="1"/>
</dbReference>
<keyword evidence="3" id="KW-0812">Transmembrane</keyword>
<dbReference type="InterPro" id="IPR036938">
    <property type="entry name" value="PAP2/HPO_sf"/>
</dbReference>
<dbReference type="Proteomes" id="UP000578686">
    <property type="component" value="Unassembled WGS sequence"/>
</dbReference>
<evidence type="ECO:0000313" key="9">
    <source>
        <dbReference type="Proteomes" id="UP000578686"/>
    </source>
</evidence>
<keyword evidence="4" id="KW-0378">Hydrolase</keyword>
<gene>
    <name evidence="8" type="ORF">HCN56_06740</name>
</gene>
<feature type="domain" description="DAGKc" evidence="7">
    <location>
        <begin position="196"/>
        <end position="325"/>
    </location>
</feature>
<comment type="subcellular location">
    <subcellularLocation>
        <location evidence="1">Cell membrane</location>
        <topology evidence="1">Multi-pass membrane protein</topology>
    </subcellularLocation>
</comment>
<dbReference type="SUPFAM" id="SSF48317">
    <property type="entry name" value="Acid phosphatase/Vanadium-dependent haloperoxidase"/>
    <property type="match status" value="1"/>
</dbReference>
<dbReference type="PROSITE" id="PS50146">
    <property type="entry name" value="DAGK"/>
    <property type="match status" value="1"/>
</dbReference>
<dbReference type="Pfam" id="PF01569">
    <property type="entry name" value="PAP2"/>
    <property type="match status" value="1"/>
</dbReference>
<accession>A0A7X6HYD1</accession>
<dbReference type="SMART" id="SM00046">
    <property type="entry name" value="DAGKc"/>
    <property type="match status" value="1"/>
</dbReference>
<dbReference type="Gene3D" id="3.40.50.10330">
    <property type="entry name" value="Probable inorganic polyphosphate/atp-NAD kinase, domain 1"/>
    <property type="match status" value="1"/>
</dbReference>
<comment type="caution">
    <text evidence="8">The sequence shown here is derived from an EMBL/GenBank/DDBJ whole genome shotgun (WGS) entry which is preliminary data.</text>
</comment>
<dbReference type="Pfam" id="PF00781">
    <property type="entry name" value="DAGK_cat"/>
    <property type="match status" value="1"/>
</dbReference>
<dbReference type="InterPro" id="IPR001206">
    <property type="entry name" value="Diacylglycerol_kinase_cat_dom"/>
</dbReference>
<evidence type="ECO:0000256" key="3">
    <source>
        <dbReference type="ARBA" id="ARBA00022692"/>
    </source>
</evidence>
<proteinExistence type="predicted"/>
<dbReference type="Gene3D" id="1.20.144.10">
    <property type="entry name" value="Phosphatidic acid phosphatase type 2/haloperoxidase"/>
    <property type="match status" value="1"/>
</dbReference>
<dbReference type="GO" id="GO:0005886">
    <property type="term" value="C:plasma membrane"/>
    <property type="evidence" value="ECO:0007669"/>
    <property type="project" value="UniProtKB-SubCell"/>
</dbReference>
<dbReference type="EMBL" id="JAAVJD010000031">
    <property type="protein sequence ID" value="NJQ05280.1"/>
    <property type="molecule type" value="Genomic_DNA"/>
</dbReference>
<evidence type="ECO:0000256" key="2">
    <source>
        <dbReference type="ARBA" id="ARBA00022475"/>
    </source>
</evidence>
<organism evidence="8 9">
    <name type="scientific">Streptomyces lonarensis</name>
    <dbReference type="NCBI Taxonomy" id="700599"/>
    <lineage>
        <taxon>Bacteria</taxon>
        <taxon>Bacillati</taxon>
        <taxon>Actinomycetota</taxon>
        <taxon>Actinomycetes</taxon>
        <taxon>Kitasatosporales</taxon>
        <taxon>Streptomycetaceae</taxon>
        <taxon>Streptomyces</taxon>
    </lineage>
</organism>
<dbReference type="InterPro" id="IPR017438">
    <property type="entry name" value="ATP-NAD_kinase_N"/>
</dbReference>
<evidence type="ECO:0000256" key="4">
    <source>
        <dbReference type="ARBA" id="ARBA00022801"/>
    </source>
</evidence>
<evidence type="ECO:0000259" key="7">
    <source>
        <dbReference type="PROSITE" id="PS50146"/>
    </source>
</evidence>
<keyword evidence="2" id="KW-1003">Cell membrane</keyword>
<dbReference type="RefSeq" id="WP_167968566.1">
    <property type="nucleotide sequence ID" value="NZ_BHZG01000634.1"/>
</dbReference>
<name>A0A7X6HYD1_9ACTN</name>
<evidence type="ECO:0000313" key="8">
    <source>
        <dbReference type="EMBL" id="NJQ05280.1"/>
    </source>
</evidence>
<dbReference type="SMART" id="SM00014">
    <property type="entry name" value="acidPPc"/>
    <property type="match status" value="1"/>
</dbReference>
<keyword evidence="6" id="KW-0472">Membrane</keyword>
<keyword evidence="5" id="KW-1133">Transmembrane helix</keyword>
<dbReference type="SUPFAM" id="SSF111331">
    <property type="entry name" value="NAD kinase/diacylglycerol kinase-like"/>
    <property type="match status" value="1"/>
</dbReference>
<dbReference type="InterPro" id="IPR000326">
    <property type="entry name" value="PAP2/HPO"/>
</dbReference>
<evidence type="ECO:0000256" key="5">
    <source>
        <dbReference type="ARBA" id="ARBA00022989"/>
    </source>
</evidence>